<organism evidence="6 7">
    <name type="scientific">Sutterella wadsworthensis HGA0223</name>
    <dbReference type="NCBI Taxonomy" id="1203554"/>
    <lineage>
        <taxon>Bacteria</taxon>
        <taxon>Pseudomonadati</taxon>
        <taxon>Pseudomonadota</taxon>
        <taxon>Betaproteobacteria</taxon>
        <taxon>Burkholderiales</taxon>
        <taxon>Sutterellaceae</taxon>
        <taxon>Sutterella</taxon>
    </lineage>
</organism>
<dbReference type="eggNOG" id="COG0254">
    <property type="taxonomic scope" value="Bacteria"/>
</dbReference>
<dbReference type="GO" id="GO:0003735">
    <property type="term" value="F:structural constituent of ribosome"/>
    <property type="evidence" value="ECO:0007669"/>
    <property type="project" value="InterPro"/>
</dbReference>
<dbReference type="InterPro" id="IPR042105">
    <property type="entry name" value="Ribosomal_bL31_sf"/>
</dbReference>
<protein>
    <recommendedName>
        <fullName evidence="5">50S ribosomal protein L31</fullName>
    </recommendedName>
</protein>
<keyword evidence="3 5" id="KW-0689">Ribosomal protein</keyword>
<dbReference type="InterPro" id="IPR002150">
    <property type="entry name" value="Ribosomal_bL31"/>
</dbReference>
<dbReference type="GO" id="GO:0005840">
    <property type="term" value="C:ribosome"/>
    <property type="evidence" value="ECO:0007669"/>
    <property type="project" value="UniProtKB-KW"/>
</dbReference>
<proteinExistence type="inferred from homology"/>
<dbReference type="PANTHER" id="PTHR33280:SF1">
    <property type="entry name" value="LARGE RIBOSOMAL SUBUNIT PROTEIN BL31C"/>
    <property type="match status" value="1"/>
</dbReference>
<evidence type="ECO:0000256" key="3">
    <source>
        <dbReference type="ARBA" id="ARBA00022980"/>
    </source>
</evidence>
<dbReference type="InterPro" id="IPR034704">
    <property type="entry name" value="Ribosomal_bL28/bL31-like_sf"/>
</dbReference>
<dbReference type="NCBIfam" id="NF002462">
    <property type="entry name" value="PRK01678.1"/>
    <property type="match status" value="1"/>
</dbReference>
<comment type="caution">
    <text evidence="6">The sequence shown here is derived from an EMBL/GenBank/DDBJ whole genome shotgun (WGS) entry which is preliminary data.</text>
</comment>
<dbReference type="Pfam" id="PF01197">
    <property type="entry name" value="Ribosomal_L31"/>
    <property type="match status" value="1"/>
</dbReference>
<dbReference type="HOGENOM" id="CLU_1767109_0_0_4"/>
<name>S3B940_9BURK</name>
<gene>
    <name evidence="6" type="ORF">HMPREF1476_01999</name>
</gene>
<evidence type="ECO:0000313" key="7">
    <source>
        <dbReference type="Proteomes" id="UP000014400"/>
    </source>
</evidence>
<evidence type="ECO:0000256" key="5">
    <source>
        <dbReference type="RuleBase" id="RU000564"/>
    </source>
</evidence>
<dbReference type="InterPro" id="IPR027493">
    <property type="entry name" value="Ribosomal_bL31_B"/>
</dbReference>
<evidence type="ECO:0000313" key="6">
    <source>
        <dbReference type="EMBL" id="EPD97858.1"/>
    </source>
</evidence>
<dbReference type="SUPFAM" id="SSF143800">
    <property type="entry name" value="L28p-like"/>
    <property type="match status" value="1"/>
</dbReference>
<reference evidence="6 7" key="1">
    <citation type="submission" date="2013-04" db="EMBL/GenBank/DDBJ databases">
        <title>The Genome Sequence of Sutterella wadsworthensis HGA0223.</title>
        <authorList>
            <consortium name="The Broad Institute Genomics Platform"/>
            <person name="Earl A."/>
            <person name="Ward D."/>
            <person name="Feldgarden M."/>
            <person name="Gevers D."/>
            <person name="Schmidt T.M."/>
            <person name="Dover J."/>
            <person name="Dai D."/>
            <person name="Walker B."/>
            <person name="Young S."/>
            <person name="Zeng Q."/>
            <person name="Gargeya S."/>
            <person name="Fitzgerald M."/>
            <person name="Haas B."/>
            <person name="Abouelleil A."/>
            <person name="Allen A.W."/>
            <person name="Alvarado L."/>
            <person name="Arachchi H.M."/>
            <person name="Berlin A.M."/>
            <person name="Chapman S.B."/>
            <person name="Gainer-Dewar J."/>
            <person name="Goldberg J."/>
            <person name="Griggs A."/>
            <person name="Gujja S."/>
            <person name="Hansen M."/>
            <person name="Howarth C."/>
            <person name="Imamovic A."/>
            <person name="Ireland A."/>
            <person name="Larimer J."/>
            <person name="McCowan C."/>
            <person name="Murphy C."/>
            <person name="Pearson M."/>
            <person name="Poon T.W."/>
            <person name="Priest M."/>
            <person name="Roberts A."/>
            <person name="Saif S."/>
            <person name="Shea T."/>
            <person name="Sisk P."/>
            <person name="Sykes S."/>
            <person name="Wortman J."/>
            <person name="Nusbaum C."/>
            <person name="Birren B."/>
        </authorList>
    </citation>
    <scope>NUCLEOTIDE SEQUENCE [LARGE SCALE GENOMIC DNA]</scope>
    <source>
        <strain evidence="6 7">HGA0223</strain>
    </source>
</reference>
<keyword evidence="4 5" id="KW-0687">Ribonucleoprotein</keyword>
<dbReference type="AlphaFoldDB" id="S3B940"/>
<dbReference type="NCBIfam" id="TIGR00105">
    <property type="entry name" value="L31"/>
    <property type="match status" value="1"/>
</dbReference>
<dbReference type="PATRIC" id="fig|1203554.3.peg.2079"/>
<dbReference type="Gene3D" id="4.10.830.30">
    <property type="entry name" value="Ribosomal protein L31"/>
    <property type="match status" value="1"/>
</dbReference>
<dbReference type="EMBL" id="ATCF01000030">
    <property type="protein sequence ID" value="EPD97858.1"/>
    <property type="molecule type" value="Genomic_DNA"/>
</dbReference>
<dbReference type="PRINTS" id="PR01249">
    <property type="entry name" value="RIBOSOMALL31"/>
</dbReference>
<evidence type="ECO:0000256" key="4">
    <source>
        <dbReference type="ARBA" id="ARBA00023274"/>
    </source>
</evidence>
<dbReference type="GO" id="GO:1990904">
    <property type="term" value="C:ribonucleoprotein complex"/>
    <property type="evidence" value="ECO:0007669"/>
    <property type="project" value="UniProtKB-KW"/>
</dbReference>
<dbReference type="PROSITE" id="PS01143">
    <property type="entry name" value="RIBOSOMAL_L31"/>
    <property type="match status" value="1"/>
</dbReference>
<comment type="subunit">
    <text evidence="2">Part of the 50S ribosomal subunit.</text>
</comment>
<evidence type="ECO:0000256" key="1">
    <source>
        <dbReference type="ARBA" id="ARBA00008196"/>
    </source>
</evidence>
<dbReference type="GO" id="GO:0006412">
    <property type="term" value="P:translation"/>
    <property type="evidence" value="ECO:0007669"/>
    <property type="project" value="InterPro"/>
</dbReference>
<keyword evidence="7" id="KW-1185">Reference proteome</keyword>
<sequence length="147" mass="16477">MDLHVVLHLSIMAGLPSWHVGRHARRKTFLFMKADAQGRQGDRHKKLGTSFKMKPNIHPEYRPVAFVDLSINKTFIIPSAVQTRETVEIDGVTYPLFKLDTSSASHPFYTGAQTRIVEAGRVEKFRAKFAAKKQALNTAAEAAKTTK</sequence>
<dbReference type="STRING" id="1203554.HMPREF1476_01999"/>
<comment type="similarity">
    <text evidence="1">Belongs to the bacterial ribosomal protein bL31 family. Type B subfamily.</text>
</comment>
<dbReference type="PANTHER" id="PTHR33280">
    <property type="entry name" value="50S RIBOSOMAL PROTEIN L31, CHLOROPLASTIC"/>
    <property type="match status" value="1"/>
</dbReference>
<evidence type="ECO:0000256" key="2">
    <source>
        <dbReference type="ARBA" id="ARBA00011838"/>
    </source>
</evidence>
<dbReference type="Proteomes" id="UP000014400">
    <property type="component" value="Unassembled WGS sequence"/>
</dbReference>
<accession>S3B940</accession>